<proteinExistence type="predicted"/>
<accession>A0A8R1HKA9</accession>
<reference evidence="1" key="2">
    <citation type="submission" date="2022-06" db="UniProtKB">
        <authorList>
            <consortium name="EnsemblMetazoa"/>
        </authorList>
    </citation>
    <scope>IDENTIFICATION</scope>
    <source>
        <strain evidence="1">DF5081</strain>
    </source>
</reference>
<name>A0A8R1HKA9_CAEJA</name>
<dbReference type="PANTHER" id="PTHR31464:SF7">
    <property type="entry name" value="DUF4781 DOMAIN-CONTAINING PROTEIN"/>
    <property type="match status" value="1"/>
</dbReference>
<dbReference type="EnsemblMetazoa" id="CJA00892.1">
    <property type="protein sequence ID" value="CJA00892.1"/>
    <property type="gene ID" value="WBGene00120096"/>
</dbReference>
<evidence type="ECO:0000313" key="2">
    <source>
        <dbReference type="Proteomes" id="UP000005237"/>
    </source>
</evidence>
<dbReference type="Proteomes" id="UP000005237">
    <property type="component" value="Unassembled WGS sequence"/>
</dbReference>
<sequence length="185" mass="21869">MEYQVDGMFWGKNGYGPRKVLGVMQEVQKMIATWKGEYEVSDSFGILVYNDCAGYDHHSYSYKPNNAIFSYRYGKCNIVVFRSKLWNSISDKERDRFENGMIRLQNTGLPIKKDYKGYPEELAKKYFSNWGFMGMVAFKRDLSFREANTKHRQWPGHWAKVQVNHADRKFCDKYGEYYFVLGGYL</sequence>
<dbReference type="AlphaFoldDB" id="A0A8R1HKA9"/>
<evidence type="ECO:0000313" key="1">
    <source>
        <dbReference type="EnsemblMetazoa" id="CJA00892.1"/>
    </source>
</evidence>
<dbReference type="PANTHER" id="PTHR31464">
    <property type="entry name" value="PROTEIN CBG01266"/>
    <property type="match status" value="1"/>
</dbReference>
<keyword evidence="2" id="KW-1185">Reference proteome</keyword>
<dbReference type="Pfam" id="PF05075">
    <property type="entry name" value="DUF684"/>
    <property type="match status" value="1"/>
</dbReference>
<reference evidence="2" key="1">
    <citation type="submission" date="2010-08" db="EMBL/GenBank/DDBJ databases">
        <authorList>
            <consortium name="Caenorhabditis japonica Sequencing Consortium"/>
            <person name="Wilson R.K."/>
        </authorList>
    </citation>
    <scope>NUCLEOTIDE SEQUENCE [LARGE SCALE GENOMIC DNA]</scope>
    <source>
        <strain evidence="2">DF5081</strain>
    </source>
</reference>
<organism evidence="1 2">
    <name type="scientific">Caenorhabditis japonica</name>
    <dbReference type="NCBI Taxonomy" id="281687"/>
    <lineage>
        <taxon>Eukaryota</taxon>
        <taxon>Metazoa</taxon>
        <taxon>Ecdysozoa</taxon>
        <taxon>Nematoda</taxon>
        <taxon>Chromadorea</taxon>
        <taxon>Rhabditida</taxon>
        <taxon>Rhabditina</taxon>
        <taxon>Rhabditomorpha</taxon>
        <taxon>Rhabditoidea</taxon>
        <taxon>Rhabditidae</taxon>
        <taxon>Peloderinae</taxon>
        <taxon>Caenorhabditis</taxon>
    </lineage>
</organism>
<dbReference type="InterPro" id="IPR007767">
    <property type="entry name" value="DUF684"/>
</dbReference>
<protein>
    <submittedName>
        <fullName evidence="1">Uncharacterized protein</fullName>
    </submittedName>
</protein>